<dbReference type="InterPro" id="IPR010619">
    <property type="entry name" value="ThrE-like_N"/>
</dbReference>
<feature type="transmembrane region" description="Helical" evidence="7">
    <location>
        <begin position="584"/>
        <end position="606"/>
    </location>
</feature>
<evidence type="ECO:0000256" key="2">
    <source>
        <dbReference type="ARBA" id="ARBA00022692"/>
    </source>
</evidence>
<gene>
    <name evidence="10" type="ORF">PhCBS80983_g01632</name>
</gene>
<comment type="similarity">
    <text evidence="5">Belongs to the ThrE exporter (TC 2.A.79) family.</text>
</comment>
<keyword evidence="4 7" id="KW-0472">Membrane</keyword>
<dbReference type="STRING" id="109895.A0A507E9D4"/>
<dbReference type="Proteomes" id="UP000318582">
    <property type="component" value="Unassembled WGS sequence"/>
</dbReference>
<comment type="caution">
    <text evidence="10">The sequence shown here is derived from an EMBL/GenBank/DDBJ whole genome shotgun (WGS) entry which is preliminary data.</text>
</comment>
<evidence type="ECO:0000259" key="9">
    <source>
        <dbReference type="Pfam" id="PF12821"/>
    </source>
</evidence>
<dbReference type="EMBL" id="QEAQ01000013">
    <property type="protein sequence ID" value="TPX60683.1"/>
    <property type="molecule type" value="Genomic_DNA"/>
</dbReference>
<accession>A0A507E9D4</accession>
<evidence type="ECO:0000256" key="4">
    <source>
        <dbReference type="ARBA" id="ARBA00023136"/>
    </source>
</evidence>
<dbReference type="PANTHER" id="PTHR31082">
    <property type="entry name" value="PHEROMONE-REGULATED MEMBRANE PROTEIN 10"/>
    <property type="match status" value="1"/>
</dbReference>
<comment type="subcellular location">
    <subcellularLocation>
        <location evidence="1">Membrane</location>
        <topology evidence="1">Multi-pass membrane protein</topology>
    </subcellularLocation>
</comment>
<dbReference type="AlphaFoldDB" id="A0A507E9D4"/>
<sequence>MSRQPGPNRTYVPLDDIESASLAEAREEEDEIGDITELAKEGRKPANLHHLAGSSSFSLGNIRRRLSQTGRNLSARPSTSSLLESVLMRSSVSRNPSFNNENSGYFPSPKHAPSFSRLPIPWSSTGAPRDSREADMLCGLALALSSYGAPLYRVEHRVSQAAEDLKLPVSVFCLPSTIMVSIGDGSARHPCRVQYLSYSYGVNISKLHEVDRLARRICSGQKNQATDLPKNRASSADRRGRPSVTSLSIQQSNRVLDAAEMTSMSIASTSDETAEKAADDHLDECLVELQAVLQSPGDYHKAIRILAGAFQSGVIAILLFKGSWADGLAAFVLGAFTSLALFLSELLGFEGAVELLASMAVAAIARFVEPFGFWSQISGHGHGLCHEIVSLAGVCQLLPGTAITLGMLELGSTNPVAGSVRMFQAFVRALKLGYGLTIGSRLAIHLFQLVSVWEDSDPLCCPVATKAIDLWRLPLWIPMNLSIMINLKAYPWQWAHMSVTSLTGYCISLLAAQWFNSDTTAGLAAFSMAVVANLYARRNDDVAIGPILSGIVWLVPGGIGVRGAMAAVAKETVNSGTAFGIDMITRAMSIAVGIYMANVVAFPIIVNQQDRDALRDKVMTM</sequence>
<organism evidence="10 11">
    <name type="scientific">Powellomyces hirtus</name>
    <dbReference type="NCBI Taxonomy" id="109895"/>
    <lineage>
        <taxon>Eukaryota</taxon>
        <taxon>Fungi</taxon>
        <taxon>Fungi incertae sedis</taxon>
        <taxon>Chytridiomycota</taxon>
        <taxon>Chytridiomycota incertae sedis</taxon>
        <taxon>Chytridiomycetes</taxon>
        <taxon>Spizellomycetales</taxon>
        <taxon>Powellomycetaceae</taxon>
        <taxon>Powellomyces</taxon>
    </lineage>
</organism>
<dbReference type="GO" id="GO:0022857">
    <property type="term" value="F:transmembrane transporter activity"/>
    <property type="evidence" value="ECO:0007669"/>
    <property type="project" value="InterPro"/>
</dbReference>
<feature type="domain" description="Threonine/serine exporter-like N-terminal" evidence="8">
    <location>
        <begin position="140"/>
        <end position="221"/>
    </location>
</feature>
<dbReference type="InterPro" id="IPR051361">
    <property type="entry name" value="ThrE/Ser_Exporter"/>
</dbReference>
<keyword evidence="11" id="KW-1185">Reference proteome</keyword>
<keyword evidence="3 7" id="KW-1133">Transmembrane helix</keyword>
<evidence type="ECO:0000256" key="6">
    <source>
        <dbReference type="SAM" id="MobiDB-lite"/>
    </source>
</evidence>
<evidence type="ECO:0000313" key="11">
    <source>
        <dbReference type="Proteomes" id="UP000318582"/>
    </source>
</evidence>
<dbReference type="Pfam" id="PF12821">
    <property type="entry name" value="ThrE_2"/>
    <property type="match status" value="1"/>
</dbReference>
<evidence type="ECO:0000313" key="10">
    <source>
        <dbReference type="EMBL" id="TPX60683.1"/>
    </source>
</evidence>
<name>A0A507E9D4_9FUNG</name>
<dbReference type="Pfam" id="PF06738">
    <property type="entry name" value="ThrE"/>
    <property type="match status" value="2"/>
</dbReference>
<feature type="domain" description="Threonine/serine exporter-like N-terminal" evidence="8">
    <location>
        <begin position="281"/>
        <end position="442"/>
    </location>
</feature>
<feature type="region of interest" description="Disordered" evidence="6">
    <location>
        <begin position="1"/>
        <end position="32"/>
    </location>
</feature>
<evidence type="ECO:0000256" key="5">
    <source>
        <dbReference type="ARBA" id="ARBA00034125"/>
    </source>
</evidence>
<keyword evidence="2 7" id="KW-0812">Transmembrane</keyword>
<reference evidence="10 11" key="1">
    <citation type="journal article" date="2019" name="Sci. Rep.">
        <title>Comparative genomics of chytrid fungi reveal insights into the obligate biotrophic and pathogenic lifestyle of Synchytrium endobioticum.</title>
        <authorList>
            <person name="van de Vossenberg B.T.L.H."/>
            <person name="Warris S."/>
            <person name="Nguyen H.D.T."/>
            <person name="van Gent-Pelzer M.P.E."/>
            <person name="Joly D.L."/>
            <person name="van de Geest H.C."/>
            <person name="Bonants P.J.M."/>
            <person name="Smith D.S."/>
            <person name="Levesque C.A."/>
            <person name="van der Lee T.A.J."/>
        </authorList>
    </citation>
    <scope>NUCLEOTIDE SEQUENCE [LARGE SCALE GENOMIC DNA]</scope>
    <source>
        <strain evidence="10 11">CBS 809.83</strain>
    </source>
</reference>
<feature type="region of interest" description="Disordered" evidence="6">
    <location>
        <begin position="221"/>
        <end position="249"/>
    </location>
</feature>
<evidence type="ECO:0000256" key="7">
    <source>
        <dbReference type="SAM" id="Phobius"/>
    </source>
</evidence>
<proteinExistence type="inferred from homology"/>
<feature type="transmembrane region" description="Helical" evidence="7">
    <location>
        <begin position="543"/>
        <end position="564"/>
    </location>
</feature>
<evidence type="ECO:0000256" key="3">
    <source>
        <dbReference type="ARBA" id="ARBA00022989"/>
    </source>
</evidence>
<dbReference type="GO" id="GO:0016020">
    <property type="term" value="C:membrane"/>
    <property type="evidence" value="ECO:0007669"/>
    <property type="project" value="UniProtKB-SubCell"/>
</dbReference>
<dbReference type="PANTHER" id="PTHR31082:SF4">
    <property type="entry name" value="PHEROMONE-REGULATED MEMBRANE PROTEIN 10"/>
    <property type="match status" value="1"/>
</dbReference>
<feature type="domain" description="Threonine/Serine exporter ThrE" evidence="9">
    <location>
        <begin position="495"/>
        <end position="599"/>
    </location>
</feature>
<dbReference type="InterPro" id="IPR024528">
    <property type="entry name" value="ThrE_2"/>
</dbReference>
<evidence type="ECO:0000256" key="1">
    <source>
        <dbReference type="ARBA" id="ARBA00004141"/>
    </source>
</evidence>
<feature type="transmembrane region" description="Helical" evidence="7">
    <location>
        <begin position="327"/>
        <end position="344"/>
    </location>
</feature>
<protein>
    <recommendedName>
        <fullName evidence="12">Threonine/serine exporter-like N-terminal domain-containing protein</fullName>
    </recommendedName>
</protein>
<evidence type="ECO:0000259" key="8">
    <source>
        <dbReference type="Pfam" id="PF06738"/>
    </source>
</evidence>
<evidence type="ECO:0008006" key="12">
    <source>
        <dbReference type="Google" id="ProtNLM"/>
    </source>
</evidence>